<keyword evidence="2 6" id="KW-0812">Transmembrane</keyword>
<keyword evidence="3 6" id="KW-1133">Transmembrane helix</keyword>
<dbReference type="InterPro" id="IPR007688">
    <property type="entry name" value="Conjugal_tfr_TrbL/VirB6"/>
</dbReference>
<feature type="transmembrane region" description="Helical" evidence="6">
    <location>
        <begin position="224"/>
        <end position="249"/>
    </location>
</feature>
<feature type="compositionally biased region" description="Low complexity" evidence="5">
    <location>
        <begin position="453"/>
        <end position="471"/>
    </location>
</feature>
<feature type="compositionally biased region" description="Basic and acidic residues" evidence="5">
    <location>
        <begin position="562"/>
        <end position="584"/>
    </location>
</feature>
<keyword evidence="9" id="KW-1185">Reference proteome</keyword>
<feature type="transmembrane region" description="Helical" evidence="6">
    <location>
        <begin position="261"/>
        <end position="279"/>
    </location>
</feature>
<feature type="signal peptide" evidence="7">
    <location>
        <begin position="1"/>
        <end position="27"/>
    </location>
</feature>
<dbReference type="InterPro" id="IPR014150">
    <property type="entry name" value="Conjugal_tfr_TrbL"/>
</dbReference>
<gene>
    <name evidence="8" type="primary">trbL</name>
    <name evidence="8" type="ORF">V7V80_11110</name>
</gene>
<comment type="caution">
    <text evidence="8">The sequence shown here is derived from an EMBL/GenBank/DDBJ whole genome shotgun (WGS) entry which is preliminary data.</text>
</comment>
<evidence type="ECO:0000256" key="6">
    <source>
        <dbReference type="SAM" id="Phobius"/>
    </source>
</evidence>
<dbReference type="Proteomes" id="UP001377692">
    <property type="component" value="Unassembled WGS sequence"/>
</dbReference>
<keyword evidence="4 6" id="KW-0472">Membrane</keyword>
<evidence type="ECO:0000256" key="3">
    <source>
        <dbReference type="ARBA" id="ARBA00022989"/>
    </source>
</evidence>
<dbReference type="Pfam" id="PF04610">
    <property type="entry name" value="TrbL"/>
    <property type="match status" value="1"/>
</dbReference>
<evidence type="ECO:0000256" key="1">
    <source>
        <dbReference type="ARBA" id="ARBA00004141"/>
    </source>
</evidence>
<feature type="compositionally biased region" description="Low complexity" evidence="5">
    <location>
        <begin position="361"/>
        <end position="373"/>
    </location>
</feature>
<feature type="chain" id="PRO_5046591746" evidence="7">
    <location>
        <begin position="28"/>
        <end position="584"/>
    </location>
</feature>
<evidence type="ECO:0000256" key="7">
    <source>
        <dbReference type="SAM" id="SignalP"/>
    </source>
</evidence>
<evidence type="ECO:0000313" key="8">
    <source>
        <dbReference type="EMBL" id="MEJ5905230.1"/>
    </source>
</evidence>
<sequence>MIGTRRELFLSVLLVAVCLATPTLAHAATGQLGSSGVMDEVLERFHSATSTWLPAIQGAATRLFFALASISMVWTFGMLLMKKADIGEFFSELIRFMVVFGLYWWLLQNAMGGLKIADSIVKSMSQLGATAGHIGNTELKPSSIVDLGFELYDKTVKATSKLSWHQMGRQLTMEFMAIGILLVLAIVSINLLVLLASSWFLLYAGVFFLGFGGSRWTSDMALNYFRAVLGLGAQLFAMVLLVAIGKSFIQTFAARISDKVAVQELAVMMVTSVLLLILVNKIPPMIAALVGGAGSASTGIGNFSAGAVVGAATTAASMMGKSASAMMTGGANLMGAAQALHSAFKGAQSTASAGGDIASRMTGMLGSPSSSSGGSTGGGSSNGGASPLGSVMGLASSASSASSGLAQAASSAGGESSSRGGSSESSSGAESSGASSGGGSSEGASGASGAGGASESSSAGGSGSGAAEAASAGGGGSAEGSSGSQGGTGATGGKGGTAEGGSNAASSKMASAGRVALQMGANLASGVGRVAQSRIDKSLAGRIANEISDPGSSSRSNLDTRSPSRDFEPDAEVKNFSESKQDRT</sequence>
<feature type="compositionally biased region" description="Gly residues" evidence="5">
    <location>
        <begin position="472"/>
        <end position="499"/>
    </location>
</feature>
<evidence type="ECO:0000313" key="9">
    <source>
        <dbReference type="Proteomes" id="UP001377692"/>
    </source>
</evidence>
<feature type="region of interest" description="Disordered" evidence="5">
    <location>
        <begin position="542"/>
        <end position="584"/>
    </location>
</feature>
<feature type="transmembrane region" description="Helical" evidence="6">
    <location>
        <begin position="89"/>
        <end position="106"/>
    </location>
</feature>
<dbReference type="EMBL" id="JBBHLD010000007">
    <property type="protein sequence ID" value="MEJ5905230.1"/>
    <property type="molecule type" value="Genomic_DNA"/>
</dbReference>
<feature type="region of interest" description="Disordered" evidence="5">
    <location>
        <begin position="358"/>
        <end position="388"/>
    </location>
</feature>
<proteinExistence type="predicted"/>
<evidence type="ECO:0000256" key="2">
    <source>
        <dbReference type="ARBA" id="ARBA00022692"/>
    </source>
</evidence>
<keyword evidence="7" id="KW-0732">Signal</keyword>
<feature type="transmembrane region" description="Helical" evidence="6">
    <location>
        <begin position="51"/>
        <end position="77"/>
    </location>
</feature>
<reference evidence="8 9" key="1">
    <citation type="submission" date="2024-02" db="EMBL/GenBank/DDBJ databases">
        <title>Identification of pathogenicity and growth-promoting functions of Pseudomonas putida variants.</title>
        <authorList>
            <person name="Sun J."/>
        </authorList>
    </citation>
    <scope>NUCLEOTIDE SEQUENCE [LARGE SCALE GENOMIC DNA]</scope>
    <source>
        <strain evidence="8 9">A04</strain>
    </source>
</reference>
<feature type="compositionally biased region" description="Gly residues" evidence="5">
    <location>
        <begin position="435"/>
        <end position="452"/>
    </location>
</feature>
<feature type="compositionally biased region" description="Polar residues" evidence="5">
    <location>
        <begin position="550"/>
        <end position="561"/>
    </location>
</feature>
<evidence type="ECO:0000256" key="4">
    <source>
        <dbReference type="ARBA" id="ARBA00023136"/>
    </source>
</evidence>
<dbReference type="NCBIfam" id="TIGR02783">
    <property type="entry name" value="TrbL_P"/>
    <property type="match status" value="1"/>
</dbReference>
<feature type="region of interest" description="Disordered" evidence="5">
    <location>
        <begin position="409"/>
        <end position="511"/>
    </location>
</feature>
<feature type="compositionally biased region" description="Low complexity" evidence="5">
    <location>
        <begin position="409"/>
        <end position="434"/>
    </location>
</feature>
<name>A0ABU8R5X1_9PSED</name>
<dbReference type="RefSeq" id="WP_186679186.1">
    <property type="nucleotide sequence ID" value="NZ_JBBHLD010000007.1"/>
</dbReference>
<evidence type="ECO:0000256" key="5">
    <source>
        <dbReference type="SAM" id="MobiDB-lite"/>
    </source>
</evidence>
<feature type="transmembrane region" description="Helical" evidence="6">
    <location>
        <begin position="175"/>
        <end position="193"/>
    </location>
</feature>
<organism evidence="8 9">
    <name type="scientific">Pseudomonas kermanshahensis</name>
    <dbReference type="NCBI Taxonomy" id="2745482"/>
    <lineage>
        <taxon>Bacteria</taxon>
        <taxon>Pseudomonadati</taxon>
        <taxon>Pseudomonadota</taxon>
        <taxon>Gammaproteobacteria</taxon>
        <taxon>Pseudomonadales</taxon>
        <taxon>Pseudomonadaceae</taxon>
        <taxon>Pseudomonas</taxon>
    </lineage>
</organism>
<protein>
    <submittedName>
        <fullName evidence="8">P-type conjugative transfer protein TrbL</fullName>
    </submittedName>
</protein>
<accession>A0ABU8R5X1</accession>
<comment type="subcellular location">
    <subcellularLocation>
        <location evidence="1">Membrane</location>
        <topology evidence="1">Multi-pass membrane protein</topology>
    </subcellularLocation>
</comment>